<dbReference type="Proteomes" id="UP000286791">
    <property type="component" value="Unassembled WGS sequence"/>
</dbReference>
<dbReference type="AlphaFoldDB" id="A0A430XJB0"/>
<sequence>MKKFLILLTCLCGISFAQDAYIFNEKVEILDPKSKKAVGEIYEGVKVEVLKKEGDMSLIRVGGFAVENDPKTLAFTKDGIYVLLKLKNQNVSPIMEFWVKNKDLTDKEIDAWDEVELTYYDTCTSCHAAHKPKEHLMEEWDAYLSAMQGFAKITDEEKARILRFLQSHASDGPVNLN</sequence>
<dbReference type="GO" id="GO:0009055">
    <property type="term" value="F:electron transfer activity"/>
    <property type="evidence" value="ECO:0007669"/>
    <property type="project" value="InterPro"/>
</dbReference>
<evidence type="ECO:0000256" key="1">
    <source>
        <dbReference type="SAM" id="SignalP"/>
    </source>
</evidence>
<accession>A0A430XJB0</accession>
<dbReference type="EMBL" id="PRCE01000041">
    <property type="protein sequence ID" value="RTJ98068.1"/>
    <property type="molecule type" value="Genomic_DNA"/>
</dbReference>
<dbReference type="InterPro" id="IPR036909">
    <property type="entry name" value="Cyt_c-like_dom_sf"/>
</dbReference>
<evidence type="ECO:0008006" key="5">
    <source>
        <dbReference type="Google" id="ProtNLM"/>
    </source>
</evidence>
<organism evidence="2 4">
    <name type="scientific">Campylobacter jejuni</name>
    <dbReference type="NCBI Taxonomy" id="197"/>
    <lineage>
        <taxon>Bacteria</taxon>
        <taxon>Pseudomonadati</taxon>
        <taxon>Campylobacterota</taxon>
        <taxon>Epsilonproteobacteria</taxon>
        <taxon>Campylobacterales</taxon>
        <taxon>Campylobacteraceae</taxon>
        <taxon>Campylobacter</taxon>
    </lineage>
</organism>
<comment type="caution">
    <text evidence="2">The sequence shown here is derived from an EMBL/GenBank/DDBJ whole genome shotgun (WGS) entry which is preliminary data.</text>
</comment>
<feature type="chain" id="PRO_5044085823" description="Monoheme c-type cytochrome" evidence="1">
    <location>
        <begin position="21"/>
        <end position="177"/>
    </location>
</feature>
<gene>
    <name evidence="3" type="ORF">C3H48_05725</name>
    <name evidence="2" type="ORF">C3H57_09125</name>
</gene>
<evidence type="ECO:0000313" key="3">
    <source>
        <dbReference type="EMBL" id="RTJ98068.1"/>
    </source>
</evidence>
<dbReference type="EMBL" id="PRBV01000017">
    <property type="protein sequence ID" value="RTJ78186.1"/>
    <property type="molecule type" value="Genomic_DNA"/>
</dbReference>
<evidence type="ECO:0000313" key="4">
    <source>
        <dbReference type="Proteomes" id="UP000288507"/>
    </source>
</evidence>
<dbReference type="GO" id="GO:0020037">
    <property type="term" value="F:heme binding"/>
    <property type="evidence" value="ECO:0007669"/>
    <property type="project" value="InterPro"/>
</dbReference>
<keyword evidence="1" id="KW-0732">Signal</keyword>
<dbReference type="Gene3D" id="1.10.760.10">
    <property type="entry name" value="Cytochrome c-like domain"/>
    <property type="match status" value="1"/>
</dbReference>
<reference evidence="2 4" key="1">
    <citation type="journal article" date="2019" name="Appl. Environ. Microbiol.">
        <title>Population genetics and characterization of Campylobacter jejuni isolates in western jackdaws and game birds in Finland.</title>
        <authorList>
            <person name="Kovanen S."/>
            <person name="Rossi M."/>
            <person name="Pohja-Mykra M."/>
            <person name="Nieminen T."/>
            <person name="Raunio-Saarnisto M."/>
            <person name="Sauvala M."/>
            <person name="Fredriksson-Ahomaa M."/>
            <person name="Hanninen M.L."/>
            <person name="Kivisto R."/>
        </authorList>
    </citation>
    <scope>NUCLEOTIDE SEQUENCE [LARGE SCALE GENOMIC DNA]</scope>
    <source>
        <strain evidence="3">CB304</strain>
        <strain evidence="2 4">CB313</strain>
    </source>
</reference>
<name>A0A430XJB0_CAMJU</name>
<protein>
    <recommendedName>
        <fullName evidence="5">Monoheme c-type cytochrome</fullName>
    </recommendedName>
</protein>
<feature type="signal peptide" evidence="1">
    <location>
        <begin position="1"/>
        <end position="20"/>
    </location>
</feature>
<dbReference type="RefSeq" id="WP_002871164.1">
    <property type="nucleotide sequence ID" value="NZ_CAKJUK010000010.1"/>
</dbReference>
<dbReference type="SUPFAM" id="SSF46626">
    <property type="entry name" value="Cytochrome c"/>
    <property type="match status" value="1"/>
</dbReference>
<evidence type="ECO:0000313" key="2">
    <source>
        <dbReference type="EMBL" id="RTJ78186.1"/>
    </source>
</evidence>
<dbReference type="Proteomes" id="UP000288507">
    <property type="component" value="Unassembled WGS sequence"/>
</dbReference>
<proteinExistence type="predicted"/>